<evidence type="ECO:0000313" key="2">
    <source>
        <dbReference type="WBParaSite" id="MhA1_Contig2317.frz3.gene2"/>
    </source>
</evidence>
<dbReference type="AlphaFoldDB" id="A0A1I8BGN9"/>
<dbReference type="Proteomes" id="UP000095281">
    <property type="component" value="Unplaced"/>
</dbReference>
<evidence type="ECO:0000313" key="1">
    <source>
        <dbReference type="Proteomes" id="UP000095281"/>
    </source>
</evidence>
<accession>A0A1I8BGN9</accession>
<organism evidence="1 2">
    <name type="scientific">Meloidogyne hapla</name>
    <name type="common">Root-knot nematode worm</name>
    <dbReference type="NCBI Taxonomy" id="6305"/>
    <lineage>
        <taxon>Eukaryota</taxon>
        <taxon>Metazoa</taxon>
        <taxon>Ecdysozoa</taxon>
        <taxon>Nematoda</taxon>
        <taxon>Chromadorea</taxon>
        <taxon>Rhabditida</taxon>
        <taxon>Tylenchina</taxon>
        <taxon>Tylenchomorpha</taxon>
        <taxon>Tylenchoidea</taxon>
        <taxon>Meloidogynidae</taxon>
        <taxon>Meloidogyninae</taxon>
        <taxon>Meloidogyne</taxon>
    </lineage>
</organism>
<name>A0A1I8BGN9_MELHA</name>
<dbReference type="WBParaSite" id="MhA1_Contig2317.frz3.gene2">
    <property type="protein sequence ID" value="MhA1_Contig2317.frz3.gene2"/>
    <property type="gene ID" value="MhA1_Contig2317.frz3.gene2"/>
</dbReference>
<protein>
    <submittedName>
        <fullName evidence="2">Uncharacterized protein</fullName>
    </submittedName>
</protein>
<reference evidence="2" key="1">
    <citation type="submission" date="2016-11" db="UniProtKB">
        <authorList>
            <consortium name="WormBaseParasite"/>
        </authorList>
    </citation>
    <scope>IDENTIFICATION</scope>
</reference>
<proteinExistence type="predicted"/>
<sequence length="83" mass="9699">MNNRLEEEKQQQFIFPSPIYRTLNVPKYNNNTIINKQSKGIHSFLGRRRIKNNITERRSTEADIFENNSLSSALLEIGAKKSF</sequence>
<keyword evidence="1" id="KW-1185">Reference proteome</keyword>